<keyword evidence="2" id="KW-1133">Transmembrane helix</keyword>
<feature type="transmembrane region" description="Helical" evidence="2">
    <location>
        <begin position="74"/>
        <end position="93"/>
    </location>
</feature>
<protein>
    <submittedName>
        <fullName evidence="3">LysM domain-containing protein</fullName>
    </submittedName>
</protein>
<evidence type="ECO:0000256" key="2">
    <source>
        <dbReference type="SAM" id="Phobius"/>
    </source>
</evidence>
<organism evidence="3 4">
    <name type="scientific">Streptoalloteichus hindustanus</name>
    <dbReference type="NCBI Taxonomy" id="2017"/>
    <lineage>
        <taxon>Bacteria</taxon>
        <taxon>Bacillati</taxon>
        <taxon>Actinomycetota</taxon>
        <taxon>Actinomycetes</taxon>
        <taxon>Pseudonocardiales</taxon>
        <taxon>Pseudonocardiaceae</taxon>
        <taxon>Streptoalloteichus</taxon>
    </lineage>
</organism>
<proteinExistence type="predicted"/>
<dbReference type="Gene3D" id="3.10.350.10">
    <property type="entry name" value="LysM domain"/>
    <property type="match status" value="1"/>
</dbReference>
<dbReference type="EMBL" id="FQVN01000003">
    <property type="protein sequence ID" value="SHF38580.1"/>
    <property type="molecule type" value="Genomic_DNA"/>
</dbReference>
<keyword evidence="4" id="KW-1185">Reference proteome</keyword>
<evidence type="ECO:0000313" key="4">
    <source>
        <dbReference type="Proteomes" id="UP000184501"/>
    </source>
</evidence>
<sequence>MAVRKREKAPASQGEWRREVPVLVGEVVASRGYGPPRARPVVDGTRRPPGRPQPVVARPSLRLSPCRVRPISHVWTLVVLVGAACLAVVLLGVSGPDRRDAVPTGTETVHVAPGESVWDVARRVAPRHDPDAVVRRIRELNPLDGVAVLPGQALVVPVDR</sequence>
<evidence type="ECO:0000313" key="3">
    <source>
        <dbReference type="EMBL" id="SHF38580.1"/>
    </source>
</evidence>
<reference evidence="3 4" key="1">
    <citation type="submission" date="2016-11" db="EMBL/GenBank/DDBJ databases">
        <authorList>
            <person name="Jaros S."/>
            <person name="Januszkiewicz K."/>
            <person name="Wedrychowicz H."/>
        </authorList>
    </citation>
    <scope>NUCLEOTIDE SEQUENCE [LARGE SCALE GENOMIC DNA]</scope>
    <source>
        <strain evidence="3 4">DSM 44523</strain>
    </source>
</reference>
<gene>
    <name evidence="3" type="ORF">SAMN05444320_103441</name>
</gene>
<dbReference type="InterPro" id="IPR036779">
    <property type="entry name" value="LysM_dom_sf"/>
</dbReference>
<feature type="region of interest" description="Disordered" evidence="1">
    <location>
        <begin position="31"/>
        <end position="56"/>
    </location>
</feature>
<dbReference type="Proteomes" id="UP000184501">
    <property type="component" value="Unassembled WGS sequence"/>
</dbReference>
<dbReference type="RefSeq" id="WP_083959566.1">
    <property type="nucleotide sequence ID" value="NZ_FQVN01000003.1"/>
</dbReference>
<dbReference type="AlphaFoldDB" id="A0A1M5B826"/>
<keyword evidence="2" id="KW-0472">Membrane</keyword>
<dbReference type="STRING" id="2017.SAMN05444320_103441"/>
<name>A0A1M5B826_STRHI</name>
<keyword evidence="2" id="KW-0812">Transmembrane</keyword>
<accession>A0A1M5B826</accession>
<evidence type="ECO:0000256" key="1">
    <source>
        <dbReference type="SAM" id="MobiDB-lite"/>
    </source>
</evidence>